<protein>
    <submittedName>
        <fullName evidence="1">Uncharacterized protein</fullName>
    </submittedName>
</protein>
<accession>A0A2I0KS77</accession>
<keyword evidence="2" id="KW-1185">Reference proteome</keyword>
<evidence type="ECO:0000313" key="1">
    <source>
        <dbReference type="EMBL" id="PKI71337.1"/>
    </source>
</evidence>
<dbReference type="AlphaFoldDB" id="A0A2I0KS77"/>
<evidence type="ECO:0000313" key="2">
    <source>
        <dbReference type="Proteomes" id="UP000233551"/>
    </source>
</evidence>
<sequence>MGREPGGLRAGALVNEALNDGIRPKSCLFIAKGYELCFGSRFPRDRVVKTYFFRGIDLSRLLLHHSPWVERTRHRIVIFRAIICVRNQVLHIKHISSTNVAGKLKPIGVWIDILYDLHMTNISGSELVVVTSRKKILSKDSSDKIANFKLHLPSPSVSSGLVFPGSLLQIILHYLMNLLLPVNEVSRLFMDPGLIRH</sequence>
<name>A0A2I0KS77_PUNGR</name>
<organism evidence="1 2">
    <name type="scientific">Punica granatum</name>
    <name type="common">Pomegranate</name>
    <dbReference type="NCBI Taxonomy" id="22663"/>
    <lineage>
        <taxon>Eukaryota</taxon>
        <taxon>Viridiplantae</taxon>
        <taxon>Streptophyta</taxon>
        <taxon>Embryophyta</taxon>
        <taxon>Tracheophyta</taxon>
        <taxon>Spermatophyta</taxon>
        <taxon>Magnoliopsida</taxon>
        <taxon>eudicotyledons</taxon>
        <taxon>Gunneridae</taxon>
        <taxon>Pentapetalae</taxon>
        <taxon>rosids</taxon>
        <taxon>malvids</taxon>
        <taxon>Myrtales</taxon>
        <taxon>Lythraceae</taxon>
        <taxon>Punica</taxon>
    </lineage>
</organism>
<reference evidence="1 2" key="1">
    <citation type="submission" date="2017-11" db="EMBL/GenBank/DDBJ databases">
        <title>De-novo sequencing of pomegranate (Punica granatum L.) genome.</title>
        <authorList>
            <person name="Akparov Z."/>
            <person name="Amiraslanov A."/>
            <person name="Hajiyeva S."/>
            <person name="Abbasov M."/>
            <person name="Kaur K."/>
            <person name="Hamwieh A."/>
            <person name="Solovyev V."/>
            <person name="Salamov A."/>
            <person name="Braich B."/>
            <person name="Kosarev P."/>
            <person name="Mahmoud A."/>
            <person name="Hajiyev E."/>
            <person name="Babayeva S."/>
            <person name="Izzatullayeva V."/>
            <person name="Mammadov A."/>
            <person name="Mammadov A."/>
            <person name="Sharifova S."/>
            <person name="Ojaghi J."/>
            <person name="Eynullazada K."/>
            <person name="Bayramov B."/>
            <person name="Abdulazimova A."/>
            <person name="Shahmuradov I."/>
        </authorList>
    </citation>
    <scope>NUCLEOTIDE SEQUENCE [LARGE SCALE GENOMIC DNA]</scope>
    <source>
        <strain evidence="2">cv. AG2017</strain>
        <tissue evidence="1">Leaf</tissue>
    </source>
</reference>
<dbReference type="EMBL" id="PGOL01000385">
    <property type="protein sequence ID" value="PKI71337.1"/>
    <property type="molecule type" value="Genomic_DNA"/>
</dbReference>
<gene>
    <name evidence="1" type="ORF">CRG98_008337</name>
</gene>
<proteinExistence type="predicted"/>
<dbReference type="Proteomes" id="UP000233551">
    <property type="component" value="Unassembled WGS sequence"/>
</dbReference>
<comment type="caution">
    <text evidence="1">The sequence shown here is derived from an EMBL/GenBank/DDBJ whole genome shotgun (WGS) entry which is preliminary data.</text>
</comment>